<gene>
    <name evidence="2" type="ORF">C725_1309</name>
</gene>
<dbReference type="CDD" id="cd03809">
    <property type="entry name" value="GT4_MtfB-like"/>
    <property type="match status" value="1"/>
</dbReference>
<dbReference type="Pfam" id="PF00534">
    <property type="entry name" value="Glycos_transf_1"/>
    <property type="match status" value="1"/>
</dbReference>
<protein>
    <submittedName>
        <fullName evidence="2">Glycosyl transferase, group 1 family protein</fullName>
    </submittedName>
</protein>
<dbReference type="PANTHER" id="PTHR46401:SF8">
    <property type="entry name" value="BLL6006 PROTEIN"/>
    <property type="match status" value="1"/>
</dbReference>
<dbReference type="Gene3D" id="3.40.50.2000">
    <property type="entry name" value="Glycogen Phosphorylase B"/>
    <property type="match status" value="1"/>
</dbReference>
<sequence>MRVLLDLRPALEGFSGIPQETRLLFKHLHRPGRVETDGLIQAPHLVLGRGLPLEEARRARVAPHRQGRRLARIVIALTARAETRRAVRQRRRRYVWSVAKTRLSALFGRPVRLTAFAAENFADFIWRGLFSKSLVSSDRAEMTARRYRIASAPWHALYYGAVRWFGLRRPRYPLLDTGGYDVFIAQKPYAATVPRGCRMIVRYHDAVPVFMAHVIPEKSLHLATHIDPLTANVRAGAWFACVSEATRQDLLRLFPEVEARSATVHNMVSHAYHDAPAPAARVRGIVENRLYESSGWLPPFSGPKARRQFYREALGSPKDGARAEAPPLRYLLMVSTVEPRKNHQRLVAAWEALRAEGNEDLKLIVVGTLGWDNAAIQGTFRPWLDKGQLFMLSAVPAGELRILYQHAAATVCPSLAEGFDYSGVEAMRSGGLVAASDLPVHREVYDGGAVYFDPYSTAATARALESLLAQDAAADQRRAALRQEGRTVAARYTADALRPQWDAFLQRVTAASPATR</sequence>
<name>M2U5Y5_9SPHN</name>
<keyword evidence="3" id="KW-1185">Reference proteome</keyword>
<dbReference type="InterPro" id="IPR001296">
    <property type="entry name" value="Glyco_trans_1"/>
</dbReference>
<feature type="domain" description="Glycosyl transferase family 1" evidence="1">
    <location>
        <begin position="329"/>
        <end position="486"/>
    </location>
</feature>
<dbReference type="Proteomes" id="UP000011717">
    <property type="component" value="Unassembled WGS sequence"/>
</dbReference>
<dbReference type="GO" id="GO:0016757">
    <property type="term" value="F:glycosyltransferase activity"/>
    <property type="evidence" value="ECO:0007669"/>
    <property type="project" value="InterPro"/>
</dbReference>
<evidence type="ECO:0000313" key="3">
    <source>
        <dbReference type="Proteomes" id="UP000011717"/>
    </source>
</evidence>
<accession>M2U5Y5</accession>
<dbReference type="EMBL" id="AMRV01000003">
    <property type="protein sequence ID" value="EMD83408.1"/>
    <property type="molecule type" value="Genomic_DNA"/>
</dbReference>
<dbReference type="PANTHER" id="PTHR46401">
    <property type="entry name" value="GLYCOSYLTRANSFERASE WBBK-RELATED"/>
    <property type="match status" value="1"/>
</dbReference>
<evidence type="ECO:0000313" key="2">
    <source>
        <dbReference type="EMBL" id="EMD83408.1"/>
    </source>
</evidence>
<dbReference type="SUPFAM" id="SSF53756">
    <property type="entry name" value="UDP-Glycosyltransferase/glycogen phosphorylase"/>
    <property type="match status" value="1"/>
</dbReference>
<organism evidence="2 3">
    <name type="scientific">Pacificimonas flava</name>
    <dbReference type="NCBI Taxonomy" id="1234595"/>
    <lineage>
        <taxon>Bacteria</taxon>
        <taxon>Pseudomonadati</taxon>
        <taxon>Pseudomonadota</taxon>
        <taxon>Alphaproteobacteria</taxon>
        <taxon>Sphingomonadales</taxon>
        <taxon>Sphingosinicellaceae</taxon>
        <taxon>Pacificimonas</taxon>
    </lineage>
</organism>
<comment type="caution">
    <text evidence="2">The sequence shown here is derived from an EMBL/GenBank/DDBJ whole genome shotgun (WGS) entry which is preliminary data.</text>
</comment>
<proteinExistence type="predicted"/>
<dbReference type="PATRIC" id="fig|1234595.3.peg.1313"/>
<keyword evidence="2" id="KW-0808">Transferase</keyword>
<reference evidence="2 3" key="1">
    <citation type="journal article" date="2013" name="Genome Announc.">
        <title>Draft Genome Sequence of Strain JLT2015T, Belonging to the Family Sphingomonadaceae of the Alphaproteobacteria.</title>
        <authorList>
            <person name="Tang K."/>
            <person name="Liu K."/>
            <person name="Li S."/>
            <person name="Jiao N."/>
        </authorList>
    </citation>
    <scope>NUCLEOTIDE SEQUENCE [LARGE SCALE GENOMIC DNA]</scope>
    <source>
        <strain evidence="2 3">JLT2015</strain>
    </source>
</reference>
<dbReference type="AlphaFoldDB" id="M2U5Y5"/>
<evidence type="ECO:0000259" key="1">
    <source>
        <dbReference type="Pfam" id="PF00534"/>
    </source>
</evidence>